<reference evidence="2" key="1">
    <citation type="submission" date="2019-09" db="EMBL/GenBank/DDBJ databases">
        <title>Distinct polysaccharide growth profiles of human intestinal Prevotella copri isolates.</title>
        <authorList>
            <person name="Fehlner-Peach H."/>
            <person name="Magnabosco C."/>
            <person name="Raghavan V."/>
            <person name="Scher J.U."/>
            <person name="Tett A."/>
            <person name="Cox L.M."/>
            <person name="Gottsegen C."/>
            <person name="Watters A."/>
            <person name="Wiltshire- Gordon J.D."/>
            <person name="Segata N."/>
            <person name="Bonneau R."/>
            <person name="Littman D.R."/>
        </authorList>
    </citation>
    <scope>NUCLEOTIDE SEQUENCE [LARGE SCALE GENOMIC DNA]</scope>
    <source>
        <strain evidence="2">iAQ1179</strain>
    </source>
</reference>
<accession>A0AA90ZKG9</accession>
<dbReference type="AlphaFoldDB" id="A0AA90ZKG9"/>
<feature type="non-terminal residue" evidence="1">
    <location>
        <position position="173"/>
    </location>
</feature>
<dbReference type="SUPFAM" id="SSF49464">
    <property type="entry name" value="Carboxypeptidase regulatory domain-like"/>
    <property type="match status" value="1"/>
</dbReference>
<gene>
    <name evidence="1" type="ORF">F7D95_02000</name>
</gene>
<comment type="caution">
    <text evidence="1">The sequence shown here is derived from an EMBL/GenBank/DDBJ whole genome shotgun (WGS) entry which is preliminary data.</text>
</comment>
<name>A0AA90ZKG9_9BACT</name>
<keyword evidence="1" id="KW-0378">Hydrolase</keyword>
<dbReference type="Gene3D" id="2.60.40.1120">
    <property type="entry name" value="Carboxypeptidase-like, regulatory domain"/>
    <property type="match status" value="1"/>
</dbReference>
<dbReference type="Proteomes" id="UP000442105">
    <property type="component" value="Unassembled WGS sequence"/>
</dbReference>
<organism evidence="1 2">
    <name type="scientific">Segatella copri</name>
    <dbReference type="NCBI Taxonomy" id="165179"/>
    <lineage>
        <taxon>Bacteria</taxon>
        <taxon>Pseudomonadati</taxon>
        <taxon>Bacteroidota</taxon>
        <taxon>Bacteroidia</taxon>
        <taxon>Bacteroidales</taxon>
        <taxon>Prevotellaceae</taxon>
        <taxon>Segatella</taxon>
    </lineage>
</organism>
<evidence type="ECO:0000313" key="2">
    <source>
        <dbReference type="Proteomes" id="UP000442105"/>
    </source>
</evidence>
<protein>
    <submittedName>
        <fullName evidence="1">Carboxypeptidase-like regulatory domain-containing protein</fullName>
    </submittedName>
</protein>
<keyword evidence="1" id="KW-0121">Carboxypeptidase</keyword>
<keyword evidence="1" id="KW-0645">Protease</keyword>
<dbReference type="EMBL" id="VZCW01000046">
    <property type="protein sequence ID" value="MQN11613.1"/>
    <property type="molecule type" value="Genomic_DNA"/>
</dbReference>
<proteinExistence type="predicted"/>
<dbReference type="Pfam" id="PF13715">
    <property type="entry name" value="CarbopepD_reg_2"/>
    <property type="match status" value="1"/>
</dbReference>
<sequence>MDKQQDFSFLLFSSRFALCVTRFMYDLFSRKKSMRQLIVLICLICANLTYAQQVTLSGKVEDVYTGKGLQGVMVTIRPKGGNRILKFSKTQEDGSYKINLNAMPEGNNVLHFSMMGYATKVIPLSKDTTQYDVLLTEQATKLKDVVVKAPSIRQRGDTISYNVASFADANDKS</sequence>
<dbReference type="GO" id="GO:0004180">
    <property type="term" value="F:carboxypeptidase activity"/>
    <property type="evidence" value="ECO:0007669"/>
    <property type="project" value="UniProtKB-KW"/>
</dbReference>
<evidence type="ECO:0000313" key="1">
    <source>
        <dbReference type="EMBL" id="MQN11613.1"/>
    </source>
</evidence>
<dbReference type="InterPro" id="IPR008969">
    <property type="entry name" value="CarboxyPept-like_regulatory"/>
</dbReference>